<proteinExistence type="predicted"/>
<name>A0ABV0YI09_9TELE</name>
<evidence type="ECO:0000313" key="1">
    <source>
        <dbReference type="EMBL" id="MEQ2293351.1"/>
    </source>
</evidence>
<dbReference type="EMBL" id="JAHRIP010032435">
    <property type="protein sequence ID" value="MEQ2293351.1"/>
    <property type="molecule type" value="Genomic_DNA"/>
</dbReference>
<sequence length="120" mass="13166">MCVAYITKTWKVSMGDQGLVNVASCRREEAVFVARGFGPDGPQPPARGESLKLFVFSVGGVSCNFLLASESWRLAVPEEKEVCSQSLSAERMIHFSLPLSLAAAYQMVMEEVRMDSLMAE</sequence>
<keyword evidence="2" id="KW-1185">Reference proteome</keyword>
<dbReference type="Proteomes" id="UP001469553">
    <property type="component" value="Unassembled WGS sequence"/>
</dbReference>
<gene>
    <name evidence="1" type="ORF">AMECASPLE_032469</name>
</gene>
<comment type="caution">
    <text evidence="1">The sequence shown here is derived from an EMBL/GenBank/DDBJ whole genome shotgun (WGS) entry which is preliminary data.</text>
</comment>
<evidence type="ECO:0000313" key="2">
    <source>
        <dbReference type="Proteomes" id="UP001469553"/>
    </source>
</evidence>
<reference evidence="1 2" key="1">
    <citation type="submission" date="2021-06" db="EMBL/GenBank/DDBJ databases">
        <authorList>
            <person name="Palmer J.M."/>
        </authorList>
    </citation>
    <scope>NUCLEOTIDE SEQUENCE [LARGE SCALE GENOMIC DNA]</scope>
    <source>
        <strain evidence="1 2">AS_MEX2019</strain>
        <tissue evidence="1">Muscle</tissue>
    </source>
</reference>
<protein>
    <submittedName>
        <fullName evidence="1">Uncharacterized protein</fullName>
    </submittedName>
</protein>
<accession>A0ABV0YI09</accession>
<organism evidence="1 2">
    <name type="scientific">Ameca splendens</name>
    <dbReference type="NCBI Taxonomy" id="208324"/>
    <lineage>
        <taxon>Eukaryota</taxon>
        <taxon>Metazoa</taxon>
        <taxon>Chordata</taxon>
        <taxon>Craniata</taxon>
        <taxon>Vertebrata</taxon>
        <taxon>Euteleostomi</taxon>
        <taxon>Actinopterygii</taxon>
        <taxon>Neopterygii</taxon>
        <taxon>Teleostei</taxon>
        <taxon>Neoteleostei</taxon>
        <taxon>Acanthomorphata</taxon>
        <taxon>Ovalentaria</taxon>
        <taxon>Atherinomorphae</taxon>
        <taxon>Cyprinodontiformes</taxon>
        <taxon>Goodeidae</taxon>
        <taxon>Ameca</taxon>
    </lineage>
</organism>